<name>A0A3E0U5F1_9GAMM</name>
<accession>A0A3E0U5F1</accession>
<dbReference type="InterPro" id="IPR056091">
    <property type="entry name" value="DUF7674"/>
</dbReference>
<dbReference type="EMBL" id="QUOT01000001">
    <property type="protein sequence ID" value="REL32176.1"/>
    <property type="molecule type" value="Genomic_DNA"/>
</dbReference>
<dbReference type="Proteomes" id="UP000256899">
    <property type="component" value="Unassembled WGS sequence"/>
</dbReference>
<dbReference type="RefSeq" id="WP_116017551.1">
    <property type="nucleotide sequence ID" value="NZ_QUOT01000001.1"/>
</dbReference>
<comment type="caution">
    <text evidence="2">The sequence shown here is derived from an EMBL/GenBank/DDBJ whole genome shotgun (WGS) entry which is preliminary data.</text>
</comment>
<keyword evidence="3" id="KW-1185">Reference proteome</keyword>
<proteinExistence type="predicted"/>
<dbReference type="AlphaFoldDB" id="A0A3E0U5F1"/>
<dbReference type="Pfam" id="PF24722">
    <property type="entry name" value="DUF7674"/>
    <property type="match status" value="1"/>
</dbReference>
<gene>
    <name evidence="2" type="ORF">DXX94_16430</name>
</gene>
<protein>
    <recommendedName>
        <fullName evidence="1">DUF7674 domain-containing protein</fullName>
    </recommendedName>
</protein>
<evidence type="ECO:0000313" key="3">
    <source>
        <dbReference type="Proteomes" id="UP000256899"/>
    </source>
</evidence>
<sequence length="124" mass="14793">MLLQEMYEEFRATFPEITLKADIAHINQWDELDPSFAYSWFESLANAINDEMSKGSEPAQYKSIFEYFRQKYLFESDDIKNCIDVAFIENLFWRVKAEHASPYWTLMPDVLKQLYIQFHGRSPC</sequence>
<reference evidence="3" key="1">
    <citation type="submission" date="2018-08" db="EMBL/GenBank/DDBJ databases">
        <title>Thalassotalea euphylliae genome.</title>
        <authorList>
            <person name="Summers S."/>
            <person name="Rice S.A."/>
            <person name="Freckelton M.L."/>
            <person name="Nedved B.T."/>
            <person name="Hadfield M.G."/>
        </authorList>
    </citation>
    <scope>NUCLEOTIDE SEQUENCE [LARGE SCALE GENOMIC DNA]</scope>
    <source>
        <strain evidence="3">H3</strain>
    </source>
</reference>
<evidence type="ECO:0000259" key="1">
    <source>
        <dbReference type="Pfam" id="PF24722"/>
    </source>
</evidence>
<evidence type="ECO:0000313" key="2">
    <source>
        <dbReference type="EMBL" id="REL32176.1"/>
    </source>
</evidence>
<feature type="domain" description="DUF7674" evidence="1">
    <location>
        <begin position="8"/>
        <end position="119"/>
    </location>
</feature>
<organism evidence="2 3">
    <name type="scientific">Thalassotalea euphylliae</name>
    <dbReference type="NCBI Taxonomy" id="1655234"/>
    <lineage>
        <taxon>Bacteria</taxon>
        <taxon>Pseudomonadati</taxon>
        <taxon>Pseudomonadota</taxon>
        <taxon>Gammaproteobacteria</taxon>
        <taxon>Alteromonadales</taxon>
        <taxon>Colwelliaceae</taxon>
        <taxon>Thalassotalea</taxon>
    </lineage>
</organism>